<dbReference type="Pfam" id="PF13193">
    <property type="entry name" value="AMP-binding_C"/>
    <property type="match status" value="1"/>
</dbReference>
<dbReference type="PANTHER" id="PTHR43201">
    <property type="entry name" value="ACYL-COA SYNTHETASE"/>
    <property type="match status" value="1"/>
</dbReference>
<sequence length="596" mass="64843">MSRNKIGVCSINPKPERGDNDEIEHQHRSGAAPGAAVRGLCQRVKGGCSMKTAAESNPSYWPADTSEAVLDVTLGDLLRQVASEVPDCIALVEAVPVASERRRWTYRELLAGSERVARALLGRFAPGERVAVWAPNCAEWIFLQHGASLAGIVLVTVNPAFLPNELEHLLRTSGASGLFHVDVYRKNDMKAGVEAVRQRLPHLRHAISFSSWESFLAEARPDVQLPHVSPVDTVQIQYTSGTTGFPKGACLHHRGIVNASRYVALRAEFPVGGVWVNAMPLFHVGGCAVTEIGALAQRGTFVLLPAFDPGEMLEIIESERGNIALLVPTMILAMLEHPDCKRRDLSSLQTVLSGAAVVPAALVRRTMEAFGCAFSILFGQTEGNGVFTQTRLTDSPVQQSETVGTPLPCLEMKIGDPLSGEILPAGTPGEICVRGYQAMSGYWDMPEATAFALRDEGWLHTGDMGMMDAQGYLRVTGRLKEMIIRGGENIYPREIEDVLVGHPAVGDATVVGMPDERWGEVVVAIIRPVSPQSPPAEDELRNWCRERLAGYKTPVAWHFVEAFPLTASGKIRKHVLREQLRSGELETLPVPVEAKA</sequence>
<comment type="similarity">
    <text evidence="1">Belongs to the ATP-dependent AMP-binding enzyme family.</text>
</comment>
<evidence type="ECO:0000256" key="1">
    <source>
        <dbReference type="ARBA" id="ARBA00006432"/>
    </source>
</evidence>
<proteinExistence type="inferred from homology"/>
<name>A0ABU8WUM8_9BURK</name>
<dbReference type="Pfam" id="PF00501">
    <property type="entry name" value="AMP-binding"/>
    <property type="match status" value="1"/>
</dbReference>
<dbReference type="PANTHER" id="PTHR43201:SF5">
    <property type="entry name" value="MEDIUM-CHAIN ACYL-COA LIGASE ACSF2, MITOCHONDRIAL"/>
    <property type="match status" value="1"/>
</dbReference>
<dbReference type="Gene3D" id="3.30.300.30">
    <property type="match status" value="1"/>
</dbReference>
<dbReference type="InterPro" id="IPR025110">
    <property type="entry name" value="AMP-bd_C"/>
</dbReference>
<dbReference type="RefSeq" id="WP_340346799.1">
    <property type="nucleotide sequence ID" value="NZ_JBBKZT010000020.1"/>
</dbReference>
<feature type="compositionally biased region" description="Basic and acidic residues" evidence="3">
    <location>
        <begin position="14"/>
        <end position="27"/>
    </location>
</feature>
<evidence type="ECO:0000313" key="6">
    <source>
        <dbReference type="EMBL" id="MEJ8851245.1"/>
    </source>
</evidence>
<reference evidence="6 7" key="1">
    <citation type="submission" date="2024-03" db="EMBL/GenBank/DDBJ databases">
        <title>Novel species of the genus Variovorax.</title>
        <authorList>
            <person name="Liu Q."/>
            <person name="Xin Y.-H."/>
        </authorList>
    </citation>
    <scope>NUCLEOTIDE SEQUENCE [LARGE SCALE GENOMIC DNA]</scope>
    <source>
        <strain evidence="6 7">KACC 18900</strain>
    </source>
</reference>
<evidence type="ECO:0000259" key="4">
    <source>
        <dbReference type="Pfam" id="PF00501"/>
    </source>
</evidence>
<dbReference type="Gene3D" id="2.30.38.10">
    <property type="entry name" value="Luciferase, Domain 3"/>
    <property type="match status" value="1"/>
</dbReference>
<organism evidence="6 7">
    <name type="scientific">Variovorax rhizosphaerae</name>
    <dbReference type="NCBI Taxonomy" id="1836200"/>
    <lineage>
        <taxon>Bacteria</taxon>
        <taxon>Pseudomonadati</taxon>
        <taxon>Pseudomonadota</taxon>
        <taxon>Betaproteobacteria</taxon>
        <taxon>Burkholderiales</taxon>
        <taxon>Comamonadaceae</taxon>
        <taxon>Variovorax</taxon>
    </lineage>
</organism>
<gene>
    <name evidence="6" type="ORF">WKW82_31730</name>
</gene>
<comment type="caution">
    <text evidence="6">The sequence shown here is derived from an EMBL/GenBank/DDBJ whole genome shotgun (WGS) entry which is preliminary data.</text>
</comment>
<protein>
    <submittedName>
        <fullName evidence="6">AMP-binding protein</fullName>
    </submittedName>
</protein>
<dbReference type="EMBL" id="JBBKZT010000020">
    <property type="protein sequence ID" value="MEJ8851245.1"/>
    <property type="molecule type" value="Genomic_DNA"/>
</dbReference>
<feature type="domain" description="AMP-binding enzyme C-terminal" evidence="5">
    <location>
        <begin position="494"/>
        <end position="570"/>
    </location>
</feature>
<evidence type="ECO:0000259" key="5">
    <source>
        <dbReference type="Pfam" id="PF13193"/>
    </source>
</evidence>
<feature type="domain" description="AMP-dependent synthetase/ligase" evidence="4">
    <location>
        <begin position="79"/>
        <end position="443"/>
    </location>
</feature>
<dbReference type="SUPFAM" id="SSF56801">
    <property type="entry name" value="Acetyl-CoA synthetase-like"/>
    <property type="match status" value="1"/>
</dbReference>
<evidence type="ECO:0000313" key="7">
    <source>
        <dbReference type="Proteomes" id="UP001385892"/>
    </source>
</evidence>
<feature type="region of interest" description="Disordered" evidence="3">
    <location>
        <begin position="1"/>
        <end position="31"/>
    </location>
</feature>
<keyword evidence="2" id="KW-0436">Ligase</keyword>
<dbReference type="InterPro" id="IPR045851">
    <property type="entry name" value="AMP-bd_C_sf"/>
</dbReference>
<dbReference type="InterPro" id="IPR000873">
    <property type="entry name" value="AMP-dep_synth/lig_dom"/>
</dbReference>
<evidence type="ECO:0000256" key="3">
    <source>
        <dbReference type="SAM" id="MobiDB-lite"/>
    </source>
</evidence>
<dbReference type="Proteomes" id="UP001385892">
    <property type="component" value="Unassembled WGS sequence"/>
</dbReference>
<accession>A0ABU8WUM8</accession>
<dbReference type="InterPro" id="IPR020845">
    <property type="entry name" value="AMP-binding_CS"/>
</dbReference>
<dbReference type="PROSITE" id="PS00455">
    <property type="entry name" value="AMP_BINDING"/>
    <property type="match status" value="1"/>
</dbReference>
<evidence type="ECO:0000256" key="2">
    <source>
        <dbReference type="ARBA" id="ARBA00022598"/>
    </source>
</evidence>
<keyword evidence="7" id="KW-1185">Reference proteome</keyword>
<dbReference type="Gene3D" id="3.40.50.980">
    <property type="match status" value="2"/>
</dbReference>